<dbReference type="Proteomes" id="UP000182054">
    <property type="component" value="Unassembled WGS sequence"/>
</dbReference>
<dbReference type="Gene3D" id="3.30.1330.40">
    <property type="entry name" value="RutC-like"/>
    <property type="match status" value="1"/>
</dbReference>
<dbReference type="Pfam" id="PF01042">
    <property type="entry name" value="Ribonuc_L-PSP"/>
    <property type="match status" value="1"/>
</dbReference>
<dbReference type="PANTHER" id="PTHR11803:SF39">
    <property type="entry name" value="2-IMINOBUTANOATE_2-IMINOPROPANOATE DEAMINASE"/>
    <property type="match status" value="1"/>
</dbReference>
<dbReference type="CDD" id="cd00448">
    <property type="entry name" value="YjgF_YER057c_UK114_family"/>
    <property type="match status" value="1"/>
</dbReference>
<gene>
    <name evidence="1" type="ORF">SAMN05444374_112109</name>
</gene>
<dbReference type="GO" id="GO:0005829">
    <property type="term" value="C:cytosol"/>
    <property type="evidence" value="ECO:0007669"/>
    <property type="project" value="TreeGrafter"/>
</dbReference>
<dbReference type="InterPro" id="IPR006175">
    <property type="entry name" value="YjgF/YER057c/UK114"/>
</dbReference>
<dbReference type="PANTHER" id="PTHR11803">
    <property type="entry name" value="2-IMINOBUTANOATE/2-IMINOPROPANOATE DEAMINASE RIDA"/>
    <property type="match status" value="1"/>
</dbReference>
<sequence>MRGPRQTPFLGALREKVLSECNHTDEVAVCPSSGGQTATGDAGRVTDAPAPAHTFSQGVRKGNFVQVSGQGPVDPETNEYLYPGDVAAQTTRTLTNVKSIVEASGATFDDVVTLRVYLTKREDFAIMNDAYGAFVLEHTRGDVLPSRTTVFTGLPREEMLVEIDAVAIL</sequence>
<dbReference type="OrthoDB" id="8684161at2"/>
<reference evidence="1 2" key="1">
    <citation type="submission" date="2016-10" db="EMBL/GenBank/DDBJ databases">
        <authorList>
            <person name="de Groot N.N."/>
        </authorList>
    </citation>
    <scope>NUCLEOTIDE SEQUENCE [LARGE SCALE GENOMIC DNA]</scope>
    <source>
        <strain evidence="1 2">DSM 44908</strain>
    </source>
</reference>
<dbReference type="EMBL" id="FOJN01000012">
    <property type="protein sequence ID" value="SFA58402.1"/>
    <property type="molecule type" value="Genomic_DNA"/>
</dbReference>
<dbReference type="AlphaFoldDB" id="A0A1I0U2X2"/>
<name>A0A1I0U2X2_9NOCA</name>
<accession>A0A1I0U2X2</accession>
<organism evidence="1 2">
    <name type="scientific">Rhodococcoides kroppenstedtii</name>
    <dbReference type="NCBI Taxonomy" id="293050"/>
    <lineage>
        <taxon>Bacteria</taxon>
        <taxon>Bacillati</taxon>
        <taxon>Actinomycetota</taxon>
        <taxon>Actinomycetes</taxon>
        <taxon>Mycobacteriales</taxon>
        <taxon>Nocardiaceae</taxon>
        <taxon>Rhodococcoides</taxon>
    </lineage>
</organism>
<proteinExistence type="predicted"/>
<evidence type="ECO:0000313" key="2">
    <source>
        <dbReference type="Proteomes" id="UP000182054"/>
    </source>
</evidence>
<dbReference type="InterPro" id="IPR035959">
    <property type="entry name" value="RutC-like_sf"/>
</dbReference>
<dbReference type="SUPFAM" id="SSF55298">
    <property type="entry name" value="YjgF-like"/>
    <property type="match status" value="1"/>
</dbReference>
<evidence type="ECO:0000313" key="1">
    <source>
        <dbReference type="EMBL" id="SFA58402.1"/>
    </source>
</evidence>
<dbReference type="GO" id="GO:0019239">
    <property type="term" value="F:deaminase activity"/>
    <property type="evidence" value="ECO:0007669"/>
    <property type="project" value="TreeGrafter"/>
</dbReference>
<protein>
    <submittedName>
        <fullName evidence="1">Reactive intermediate/imine deaminase</fullName>
    </submittedName>
</protein>